<dbReference type="RefSeq" id="WP_349173569.1">
    <property type="nucleotide sequence ID" value="NZ_JBBMEU010000033.1"/>
</dbReference>
<keyword evidence="3" id="KW-1185">Reference proteome</keyword>
<sequence>MTKVERIKLEATLATILGISSPDQKFSITIEGFTYKDITMRTHLADVMLIVAKSALNNEPFKVTTEHIIDLDPEEPEEDQDDMDDEDDKIIANPEQHLVDLLLHTFGEKK</sequence>
<gene>
    <name evidence="2" type="ORF">WMO23_06700</name>
</gene>
<dbReference type="Proteomes" id="UP001433088">
    <property type="component" value="Unassembled WGS sequence"/>
</dbReference>
<dbReference type="EMBL" id="JBBMEU010000033">
    <property type="protein sequence ID" value="MEQ2422421.1"/>
    <property type="molecule type" value="Genomic_DNA"/>
</dbReference>
<name>A0ABV1CWB0_9FIRM</name>
<feature type="region of interest" description="Disordered" evidence="1">
    <location>
        <begin position="66"/>
        <end position="86"/>
    </location>
</feature>
<feature type="compositionally biased region" description="Acidic residues" evidence="1">
    <location>
        <begin position="71"/>
        <end position="86"/>
    </location>
</feature>
<reference evidence="2 3" key="1">
    <citation type="submission" date="2024-03" db="EMBL/GenBank/DDBJ databases">
        <title>Human intestinal bacterial collection.</title>
        <authorList>
            <person name="Pauvert C."/>
            <person name="Hitch T.C.A."/>
            <person name="Clavel T."/>
        </authorList>
    </citation>
    <scope>NUCLEOTIDE SEQUENCE [LARGE SCALE GENOMIC DNA]</scope>
    <source>
        <strain evidence="2 3">CLA-AA-H81</strain>
    </source>
</reference>
<evidence type="ECO:0000256" key="1">
    <source>
        <dbReference type="SAM" id="MobiDB-lite"/>
    </source>
</evidence>
<evidence type="ECO:0008006" key="4">
    <source>
        <dbReference type="Google" id="ProtNLM"/>
    </source>
</evidence>
<evidence type="ECO:0000313" key="3">
    <source>
        <dbReference type="Proteomes" id="UP001433088"/>
    </source>
</evidence>
<organism evidence="2 3">
    <name type="scientific">Megasphaera intestinihominis</name>
    <dbReference type="NCBI Taxonomy" id="3133159"/>
    <lineage>
        <taxon>Bacteria</taxon>
        <taxon>Bacillati</taxon>
        <taxon>Bacillota</taxon>
        <taxon>Negativicutes</taxon>
        <taxon>Veillonellales</taxon>
        <taxon>Veillonellaceae</taxon>
        <taxon>Megasphaera</taxon>
    </lineage>
</organism>
<protein>
    <recommendedName>
        <fullName evidence="4">Phage protein</fullName>
    </recommendedName>
</protein>
<evidence type="ECO:0000313" key="2">
    <source>
        <dbReference type="EMBL" id="MEQ2422421.1"/>
    </source>
</evidence>
<accession>A0ABV1CWB0</accession>
<comment type="caution">
    <text evidence="2">The sequence shown here is derived from an EMBL/GenBank/DDBJ whole genome shotgun (WGS) entry which is preliminary data.</text>
</comment>
<proteinExistence type="predicted"/>